<dbReference type="EMBL" id="KB308081">
    <property type="protein sequence ID" value="ELT98302.1"/>
    <property type="molecule type" value="Genomic_DNA"/>
</dbReference>
<dbReference type="PRINTS" id="PR00401">
    <property type="entry name" value="SH2DOMAIN"/>
</dbReference>
<sequence>MKSVKKPDDSGSFADWFHGIITRIQSEELLMQTSVGHFLIRVGESRFGYTLSFRVVDRCRHYMIDLLPNGKFHVVGETKAHRNLHQLVKYYQKVSQEMRS</sequence>
<dbReference type="EnsemblMetazoa" id="CapteT125580">
    <property type="protein sequence ID" value="CapteP125580"/>
    <property type="gene ID" value="CapteG125580"/>
</dbReference>
<gene>
    <name evidence="3" type="ORF">CAPTEDRAFT_102859</name>
    <name evidence="4" type="ORF">CAPTEDRAFT_125580</name>
</gene>
<dbReference type="PANTHER" id="PTHR14388:SF22">
    <property type="entry name" value="SH2 DOMAIN-CONTAINING PROTEIN"/>
    <property type="match status" value="1"/>
</dbReference>
<organism evidence="4">
    <name type="scientific">Capitella teleta</name>
    <name type="common">Polychaete worm</name>
    <dbReference type="NCBI Taxonomy" id="283909"/>
    <lineage>
        <taxon>Eukaryota</taxon>
        <taxon>Metazoa</taxon>
        <taxon>Spiralia</taxon>
        <taxon>Lophotrochozoa</taxon>
        <taxon>Annelida</taxon>
        <taxon>Polychaeta</taxon>
        <taxon>Sedentaria</taxon>
        <taxon>Scolecida</taxon>
        <taxon>Capitellidae</taxon>
        <taxon>Capitella</taxon>
    </lineage>
</organism>
<dbReference type="EMBL" id="AMQN01022066">
    <property type="status" value="NOT_ANNOTATED_CDS"/>
    <property type="molecule type" value="Genomic_DNA"/>
</dbReference>
<dbReference type="SUPFAM" id="SSF55550">
    <property type="entry name" value="SH2 domain"/>
    <property type="match status" value="1"/>
</dbReference>
<dbReference type="OrthoDB" id="67310at2759"/>
<evidence type="ECO:0000313" key="5">
    <source>
        <dbReference type="EnsemblMetazoa" id="CapteP102859"/>
    </source>
</evidence>
<dbReference type="EnsemblMetazoa" id="CapteT102859">
    <property type="protein sequence ID" value="CapteP102859"/>
    <property type="gene ID" value="CapteG102859"/>
</dbReference>
<proteinExistence type="predicted"/>
<dbReference type="STRING" id="283909.R7UWU0"/>
<name>R7UWU0_CAPTE</name>
<dbReference type="Pfam" id="PF00017">
    <property type="entry name" value="SH2"/>
    <property type="match status" value="1"/>
</dbReference>
<dbReference type="GO" id="GO:0005737">
    <property type="term" value="C:cytoplasm"/>
    <property type="evidence" value="ECO:0007669"/>
    <property type="project" value="TreeGrafter"/>
</dbReference>
<dbReference type="SMART" id="SM00252">
    <property type="entry name" value="SH2"/>
    <property type="match status" value="1"/>
</dbReference>
<dbReference type="InterPro" id="IPR036860">
    <property type="entry name" value="SH2_dom_sf"/>
</dbReference>
<dbReference type="Gene3D" id="3.30.505.10">
    <property type="entry name" value="SH2 domain"/>
    <property type="match status" value="1"/>
</dbReference>
<dbReference type="PROSITE" id="PS50001">
    <property type="entry name" value="SH2"/>
    <property type="match status" value="1"/>
</dbReference>
<dbReference type="HOGENOM" id="CLU_135371_0_0_1"/>
<dbReference type="Proteomes" id="UP000014760">
    <property type="component" value="Unassembled WGS sequence"/>
</dbReference>
<evidence type="ECO:0000313" key="6">
    <source>
        <dbReference type="Proteomes" id="UP000014760"/>
    </source>
</evidence>
<dbReference type="AlphaFoldDB" id="R7UWU0"/>
<keyword evidence="1" id="KW-0727">SH2 domain</keyword>
<dbReference type="PANTHER" id="PTHR14388">
    <property type="entry name" value="T CELL-SPECIFIC ADAPTER PROTEIN TSAD"/>
    <property type="match status" value="1"/>
</dbReference>
<evidence type="ECO:0000313" key="3">
    <source>
        <dbReference type="EMBL" id="ELT98302.1"/>
    </source>
</evidence>
<feature type="domain" description="SH2" evidence="2">
    <location>
        <begin position="16"/>
        <end position="100"/>
    </location>
</feature>
<protein>
    <recommendedName>
        <fullName evidence="2">SH2 domain-containing protein</fullName>
    </recommendedName>
</protein>
<evidence type="ECO:0000256" key="1">
    <source>
        <dbReference type="PROSITE-ProRule" id="PRU00191"/>
    </source>
</evidence>
<dbReference type="EMBL" id="AMQN01010545">
    <property type="status" value="NOT_ANNOTATED_CDS"/>
    <property type="molecule type" value="Genomic_DNA"/>
</dbReference>
<keyword evidence="6" id="KW-1185">Reference proteome</keyword>
<evidence type="ECO:0000259" key="2">
    <source>
        <dbReference type="PROSITE" id="PS50001"/>
    </source>
</evidence>
<reference evidence="6" key="1">
    <citation type="submission" date="2012-12" db="EMBL/GenBank/DDBJ databases">
        <authorList>
            <person name="Hellsten U."/>
            <person name="Grimwood J."/>
            <person name="Chapman J.A."/>
            <person name="Shapiro H."/>
            <person name="Aerts A."/>
            <person name="Otillar R.P."/>
            <person name="Terry A.Y."/>
            <person name="Boore J.L."/>
            <person name="Simakov O."/>
            <person name="Marletaz F."/>
            <person name="Cho S.-J."/>
            <person name="Edsinger-Gonzales E."/>
            <person name="Havlak P."/>
            <person name="Kuo D.-H."/>
            <person name="Larsson T."/>
            <person name="Lv J."/>
            <person name="Arendt D."/>
            <person name="Savage R."/>
            <person name="Osoegawa K."/>
            <person name="de Jong P."/>
            <person name="Lindberg D.R."/>
            <person name="Seaver E.C."/>
            <person name="Weisblat D.A."/>
            <person name="Putnam N.H."/>
            <person name="Grigoriev I.V."/>
            <person name="Rokhsar D.S."/>
        </authorList>
    </citation>
    <scope>NUCLEOTIDE SEQUENCE</scope>
    <source>
        <strain evidence="6">I ESC-2004</strain>
    </source>
</reference>
<dbReference type="OMA" id="ELATHPP"/>
<dbReference type="InterPro" id="IPR000980">
    <property type="entry name" value="SH2"/>
</dbReference>
<reference evidence="5" key="3">
    <citation type="submission" date="2015-06" db="UniProtKB">
        <authorList>
            <consortium name="EnsemblMetazoa"/>
        </authorList>
    </citation>
    <scope>IDENTIFICATION</scope>
</reference>
<accession>R7UWU0</accession>
<reference evidence="4 6" key="2">
    <citation type="journal article" date="2013" name="Nature">
        <title>Insights into bilaterian evolution from three spiralian genomes.</title>
        <authorList>
            <person name="Simakov O."/>
            <person name="Marletaz F."/>
            <person name="Cho S.J."/>
            <person name="Edsinger-Gonzales E."/>
            <person name="Havlak P."/>
            <person name="Hellsten U."/>
            <person name="Kuo D.H."/>
            <person name="Larsson T."/>
            <person name="Lv J."/>
            <person name="Arendt D."/>
            <person name="Savage R."/>
            <person name="Osoegawa K."/>
            <person name="de Jong P."/>
            <person name="Grimwood J."/>
            <person name="Chapman J.A."/>
            <person name="Shapiro H."/>
            <person name="Aerts A."/>
            <person name="Otillar R.P."/>
            <person name="Terry A.Y."/>
            <person name="Boore J.L."/>
            <person name="Grigoriev I.V."/>
            <person name="Lindberg D.R."/>
            <person name="Seaver E.C."/>
            <person name="Weisblat D.A."/>
            <person name="Putnam N.H."/>
            <person name="Rokhsar D.S."/>
        </authorList>
    </citation>
    <scope>NUCLEOTIDE SEQUENCE</scope>
    <source>
        <strain evidence="4 6">I ESC-2004</strain>
    </source>
</reference>
<dbReference type="EMBL" id="KB299562">
    <property type="protein sequence ID" value="ELU07876.1"/>
    <property type="molecule type" value="Genomic_DNA"/>
</dbReference>
<evidence type="ECO:0000313" key="4">
    <source>
        <dbReference type="EMBL" id="ELU07876.1"/>
    </source>
</evidence>